<dbReference type="PANTHER" id="PTHR47327">
    <property type="entry name" value="FI18240P1-RELATED"/>
    <property type="match status" value="1"/>
</dbReference>
<name>A0A226E675_FOLCA</name>
<feature type="domain" description="Apple" evidence="3">
    <location>
        <begin position="146"/>
        <end position="231"/>
    </location>
</feature>
<feature type="domain" description="Apple" evidence="3">
    <location>
        <begin position="1216"/>
        <end position="1294"/>
    </location>
</feature>
<comment type="caution">
    <text evidence="5">The sequence shown here is derived from an EMBL/GenBank/DDBJ whole genome shotgun (WGS) entry which is preliminary data.</text>
</comment>
<dbReference type="SUPFAM" id="SSF57414">
    <property type="entry name" value="Hairpin loop containing domain-like"/>
    <property type="match status" value="9"/>
</dbReference>
<evidence type="ECO:0000256" key="2">
    <source>
        <dbReference type="SAM" id="Phobius"/>
    </source>
</evidence>
<reference evidence="5 6" key="1">
    <citation type="submission" date="2015-12" db="EMBL/GenBank/DDBJ databases">
        <title>The genome of Folsomia candida.</title>
        <authorList>
            <person name="Faddeeva A."/>
            <person name="Derks M.F."/>
            <person name="Anvar Y."/>
            <person name="Smit S."/>
            <person name="Van Straalen N."/>
            <person name="Roelofs D."/>
        </authorList>
    </citation>
    <scope>NUCLEOTIDE SEQUENCE [LARGE SCALE GENOMIC DNA]</scope>
    <source>
        <strain evidence="5 6">VU population</strain>
        <tissue evidence="5">Whole body</tissue>
    </source>
</reference>
<feature type="compositionally biased region" description="Polar residues" evidence="1">
    <location>
        <begin position="1608"/>
        <end position="1620"/>
    </location>
</feature>
<dbReference type="CDD" id="cd01099">
    <property type="entry name" value="PAN_AP_HGF"/>
    <property type="match status" value="6"/>
</dbReference>
<dbReference type="Proteomes" id="UP000198287">
    <property type="component" value="Unassembled WGS sequence"/>
</dbReference>
<gene>
    <name evidence="5" type="ORF">Fcan01_12670</name>
</gene>
<dbReference type="GO" id="GO:0009653">
    <property type="term" value="P:anatomical structure morphogenesis"/>
    <property type="evidence" value="ECO:0007669"/>
    <property type="project" value="TreeGrafter"/>
</dbReference>
<feature type="domain" description="Apple" evidence="3">
    <location>
        <begin position="495"/>
        <end position="573"/>
    </location>
</feature>
<feature type="domain" description="Apple" evidence="3">
    <location>
        <begin position="799"/>
        <end position="884"/>
    </location>
</feature>
<dbReference type="Gene3D" id="3.50.4.10">
    <property type="entry name" value="Hepatocyte Growth Factor"/>
    <property type="match status" value="8"/>
</dbReference>
<feature type="compositionally biased region" description="Polar residues" evidence="1">
    <location>
        <begin position="936"/>
        <end position="955"/>
    </location>
</feature>
<dbReference type="Pfam" id="PF00024">
    <property type="entry name" value="PAN_1"/>
    <property type="match status" value="8"/>
</dbReference>
<accession>A0A226E675</accession>
<evidence type="ECO:0000256" key="1">
    <source>
        <dbReference type="SAM" id="MobiDB-lite"/>
    </source>
</evidence>
<dbReference type="InterPro" id="IPR003609">
    <property type="entry name" value="Pan_app"/>
</dbReference>
<feature type="domain" description="Apple" evidence="3">
    <location>
        <begin position="1126"/>
        <end position="1209"/>
    </location>
</feature>
<evidence type="ECO:0000313" key="5">
    <source>
        <dbReference type="EMBL" id="OXA52939.1"/>
    </source>
</evidence>
<feature type="domain" description="Apple" evidence="3">
    <location>
        <begin position="320"/>
        <end position="406"/>
    </location>
</feature>
<dbReference type="STRING" id="158441.A0A226E675"/>
<keyword evidence="2" id="KW-1133">Transmembrane helix</keyword>
<feature type="transmembrane region" description="Helical" evidence="2">
    <location>
        <begin position="1763"/>
        <end position="1785"/>
    </location>
</feature>
<evidence type="ECO:0000313" key="6">
    <source>
        <dbReference type="Proteomes" id="UP000198287"/>
    </source>
</evidence>
<feature type="domain" description="ZP" evidence="4">
    <location>
        <begin position="1300"/>
        <end position="1553"/>
    </location>
</feature>
<dbReference type="SMART" id="SM00473">
    <property type="entry name" value="PAN_AP"/>
    <property type="match status" value="12"/>
</dbReference>
<evidence type="ECO:0000259" key="4">
    <source>
        <dbReference type="PROSITE" id="PS51034"/>
    </source>
</evidence>
<dbReference type="SMART" id="SM00241">
    <property type="entry name" value="ZP"/>
    <property type="match status" value="1"/>
</dbReference>
<organism evidence="5 6">
    <name type="scientific">Folsomia candida</name>
    <name type="common">Springtail</name>
    <dbReference type="NCBI Taxonomy" id="158441"/>
    <lineage>
        <taxon>Eukaryota</taxon>
        <taxon>Metazoa</taxon>
        <taxon>Ecdysozoa</taxon>
        <taxon>Arthropoda</taxon>
        <taxon>Hexapoda</taxon>
        <taxon>Collembola</taxon>
        <taxon>Entomobryomorpha</taxon>
        <taxon>Isotomoidea</taxon>
        <taxon>Isotomidae</taxon>
        <taxon>Proisotominae</taxon>
        <taxon>Folsomia</taxon>
    </lineage>
</organism>
<dbReference type="OMA" id="FHCEMEC"/>
<dbReference type="PROSITE" id="PS51034">
    <property type="entry name" value="ZP_2"/>
    <property type="match status" value="1"/>
</dbReference>
<dbReference type="EMBL" id="LNIX01000006">
    <property type="protein sequence ID" value="OXA52939.1"/>
    <property type="molecule type" value="Genomic_DNA"/>
</dbReference>
<protein>
    <submittedName>
        <fullName evidence="5">Plasminogen</fullName>
    </submittedName>
</protein>
<feature type="domain" description="Apple" evidence="3">
    <location>
        <begin position="711"/>
        <end position="792"/>
    </location>
</feature>
<keyword evidence="2" id="KW-0472">Membrane</keyword>
<keyword evidence="6" id="KW-1185">Reference proteome</keyword>
<feature type="compositionally biased region" description="Basic and acidic residues" evidence="1">
    <location>
        <begin position="968"/>
        <end position="977"/>
    </location>
</feature>
<dbReference type="OrthoDB" id="6430118at2759"/>
<feature type="domain" description="Apple" evidence="3">
    <location>
        <begin position="238"/>
        <end position="315"/>
    </location>
</feature>
<feature type="domain" description="Apple" evidence="3">
    <location>
        <begin position="53"/>
        <end position="137"/>
    </location>
</feature>
<evidence type="ECO:0000259" key="3">
    <source>
        <dbReference type="PROSITE" id="PS50948"/>
    </source>
</evidence>
<sequence>MVVLVPTSGLEQKFGMRQKKKARPLGYPPPGMACKCLFLILTIVLPTYAQGECFGGYETYEKTTGMALTEGDPQGLLHQPGAAVTRDCTAVCRQSTTCKAFTVDYDKSRCDSYEVDSVSRRDKLREDPRSNFFEKICYKGVTQQVCNDRLWAFERVVGAFLEGFDDKEERAIQSKTDCERLCLLETDFVCRSAEYDETLKVCRLSREDRRTQPSAFRRQPRISVDYLENQCVKQLPDCRYTTRQDVSVISMDELQFAASREDCQSLCDHARGFTCRSTSYSSEDNRCYLSADDAISLMGATLPHKRGAVFSEKQCYINNCEDGLFTFEKVTGHFLRTAKQEPISLQNAAPGVTLECVERCRDAGADCPAFVVDHSAMRCFKLDRNTQGRGEELTKRDGQNYFEKICLRGNTRGCRGRAWAFERRPGRELRGHDDLVIQRVPSRRSCEEKCLDETRFTTECRLSREDRRTRPTDFVEAPMQIEYLENQCIEPDRRCPFTTVAESHPRYLDTVVNGVTSEQDCQGRCNTHRDFVCRSYSFYAAASQCFISGDDKASALEEAIQKRPGTTYYERNCKGTPLGPLPPAISSVSGIPERPFSGGPFGNSIDDRPRQGITDHQIGRCAFGRMTYEKVSGYELDRGHSYLLYRDAARGISDRCAKRCQSDIRCHAFNLDYNRNECSALEFANDEVRYDLRRSSGVAYFEGICLRGGGCGLLWTFERIPNFQLRGFEREVVRDVGKTQCEDRCLEERRFICRSATYDWKKRECRLSTEDRFTQARGFIPSAETDYLENQCAPQPRKCNYKTAQKDRYLIYVDKAEPAQHDGMCQRACDKERDFNCRSYSFLATVGAATPAPSVCLLSGDTAETAAPNAFQVQPGATYNEKECDPRSIPGGEFQREALRPPYPPSSDPFLSDPRPYPPAGRDPFSPNRLDPYPSQPFSAYPTSSKDPFSTSRFPATSRDPYPTRDYYPLRDRDNYGREPYPSRDPYYNRYPPGRDRDGYNSLRDPYPSSGYPPGGTADPGNYLDPELSPYRCRYTVTYEKVLGHTYNGARKELIPTRSDFGITGECLKECDQLRDRCLAVSLEPVRGAGKRCFALDRSSEADASLLHPSVELTHYEKICLRERSCGKMWTFTRVPEHELVGPGDLEIRNIYNRRQCQDECLRAPRGPCRSVTYYNRERLCKLSSETRRTRPESFRKAGPDIDYMENECAPTPPHCEYTDSPGRYLPVADKFIPRVYTHEDCRRSCDTEPEFQCRAFSFHAYRRECLLSSDDTHSSGTALVSDQDFFYGERGTCNNVKVDCTPSDMMVTINFGNPFAGRVFATGNPQSCFEMGGDRSQLVLRISLGTQCGTLQQGRGRYVNHVVIQQNPVIMQESDKTIRVECSFDANDQTVSYAPAGVSGSREYPDAANNGLSVTVPFKPTGTNIYTNTAPTPNVRMRIVMRNGQDASVVGLGEELQLKVEIDPSSAFGIFARNLEARTEYGELLTLIDNIGCPRDPNVFPGLEIERGTRNLFADFKAFRFPSTATVNFVATVQFCQDACQPVRCQAGLESFGRRRRSITSNDTSEPILHQFSMTIPSPTLATTSHAPTNSTIHQNMQPYNLFPHQQPVTPKPTSSDTQVPLKPVSTAGTPTIERGYKYSPFHQSPHIIESEGARPSQIIRQLTTSVPNTLNPPSNEDPHIIMKQDNVESSTKKPMSELPGALPIHSRLVVKAKEDENMPNSDELDLAFRRRINESRQYSSAVPSSGPATYDGYVCSTKGSVVGAILTVLLLQLGLIGAFWVFYRSKQRHWEKLGGGDYDPRTIHSHTHSTTSSTSSFPTSPEVIFRSVYDRLSAGGRRILIPYPNSQNSSTHSRGGN</sequence>
<dbReference type="PANTHER" id="PTHR47327:SF9">
    <property type="entry name" value="NO MECHANORECEPTOR POTENTIAL A, ISOFORM A"/>
    <property type="match status" value="1"/>
</dbReference>
<proteinExistence type="predicted"/>
<dbReference type="InterPro" id="IPR001507">
    <property type="entry name" value="ZP_dom"/>
</dbReference>
<dbReference type="PROSITE" id="PS50948">
    <property type="entry name" value="PAN"/>
    <property type="match status" value="10"/>
</dbReference>
<feature type="region of interest" description="Disordered" evidence="1">
    <location>
        <begin position="872"/>
        <end position="1022"/>
    </location>
</feature>
<keyword evidence="2" id="KW-0812">Transmembrane</keyword>
<feature type="region of interest" description="Disordered" evidence="1">
    <location>
        <begin position="1602"/>
        <end position="1633"/>
    </location>
</feature>
<feature type="domain" description="Apple" evidence="3">
    <location>
        <begin position="621"/>
        <end position="705"/>
    </location>
</feature>
<dbReference type="InterPro" id="IPR052774">
    <property type="entry name" value="Celegans_DevNeuronal_Protein"/>
</dbReference>
<feature type="compositionally biased region" description="Low complexity" evidence="1">
    <location>
        <begin position="1006"/>
        <end position="1016"/>
    </location>
</feature>